<dbReference type="EMBL" id="JBHRZS010000006">
    <property type="protein sequence ID" value="MFC3879472.1"/>
    <property type="molecule type" value="Genomic_DNA"/>
</dbReference>
<evidence type="ECO:0000256" key="2">
    <source>
        <dbReference type="SAM" id="Phobius"/>
    </source>
</evidence>
<evidence type="ECO:0000313" key="3">
    <source>
        <dbReference type="EMBL" id="MFC3879472.1"/>
    </source>
</evidence>
<feature type="coiled-coil region" evidence="1">
    <location>
        <begin position="63"/>
        <end position="90"/>
    </location>
</feature>
<keyword evidence="2" id="KW-0812">Transmembrane</keyword>
<sequence length="250" mass="28958">MLTLFRKIRQKLLTQNKVTQYLIYAIGEIFLVVIGILIALQINNWNEEKKKTAQMITNIKSISEDIRTDINEIQKANQTLRKQVEAAQNIIPIMESKERLITDSLEFIMDFNAFTSTPIIASQATTWDFLNSSGVVSEFPDAELLKLLQEYYSSYNSIVTNFTNSGNPVRLELRELKYELFTDSEHRKFFPTTSPKAPSIEVYNSIFSDERILPLCRFIGSTANYFQNSFSSVENKGENIIEYIREKYKE</sequence>
<keyword evidence="1" id="KW-0175">Coiled coil</keyword>
<dbReference type="InterPro" id="IPR045749">
    <property type="entry name" value="DUF6090"/>
</dbReference>
<accession>A0ABV8AP57</accession>
<keyword evidence="2" id="KW-1133">Transmembrane helix</keyword>
<name>A0ABV8AP57_9BACT</name>
<comment type="caution">
    <text evidence="3">The sequence shown here is derived from an EMBL/GenBank/DDBJ whole genome shotgun (WGS) entry which is preliminary data.</text>
</comment>
<gene>
    <name evidence="3" type="ORF">ACFOSV_04770</name>
</gene>
<reference evidence="4" key="1">
    <citation type="journal article" date="2019" name="Int. J. Syst. Evol. Microbiol.">
        <title>The Global Catalogue of Microorganisms (GCM) 10K type strain sequencing project: providing services to taxonomists for standard genome sequencing and annotation.</title>
        <authorList>
            <consortium name="The Broad Institute Genomics Platform"/>
            <consortium name="The Broad Institute Genome Sequencing Center for Infectious Disease"/>
            <person name="Wu L."/>
            <person name="Ma J."/>
        </authorList>
    </citation>
    <scope>NUCLEOTIDE SEQUENCE [LARGE SCALE GENOMIC DNA]</scope>
    <source>
        <strain evidence="4">CCUG 60523</strain>
    </source>
</reference>
<protein>
    <submittedName>
        <fullName evidence="3">DUF6090 family protein</fullName>
    </submittedName>
</protein>
<dbReference type="Proteomes" id="UP001595805">
    <property type="component" value="Unassembled WGS sequence"/>
</dbReference>
<feature type="transmembrane region" description="Helical" evidence="2">
    <location>
        <begin position="21"/>
        <end position="42"/>
    </location>
</feature>
<evidence type="ECO:0000313" key="4">
    <source>
        <dbReference type="Proteomes" id="UP001595805"/>
    </source>
</evidence>
<organism evidence="3 4">
    <name type="scientific">Algoriphagus namhaensis</name>
    <dbReference type="NCBI Taxonomy" id="915353"/>
    <lineage>
        <taxon>Bacteria</taxon>
        <taxon>Pseudomonadati</taxon>
        <taxon>Bacteroidota</taxon>
        <taxon>Cytophagia</taxon>
        <taxon>Cytophagales</taxon>
        <taxon>Cyclobacteriaceae</taxon>
        <taxon>Algoriphagus</taxon>
    </lineage>
</organism>
<dbReference type="Pfam" id="PF19578">
    <property type="entry name" value="DUF6090"/>
    <property type="match status" value="1"/>
</dbReference>
<keyword evidence="4" id="KW-1185">Reference proteome</keyword>
<keyword evidence="2" id="KW-0472">Membrane</keyword>
<evidence type="ECO:0000256" key="1">
    <source>
        <dbReference type="SAM" id="Coils"/>
    </source>
</evidence>
<proteinExistence type="predicted"/>
<dbReference type="RefSeq" id="WP_377903928.1">
    <property type="nucleotide sequence ID" value="NZ_JBHRZS010000006.1"/>
</dbReference>